<dbReference type="GO" id="GO:0004414">
    <property type="term" value="F:homoserine O-acetyltransferase activity"/>
    <property type="evidence" value="ECO:0007669"/>
    <property type="project" value="UniProtKB-UniRule"/>
</dbReference>
<sequence>MGKERRRWDDGKGIGLVTPQDFTFGRPGEGLILESGKSFGPITIRYETYGELNRDRSNAVLILHAFSGDAHVAGFHSPDDPSPGWWDTMVGPGKAFDTNRYFVICSNVLGGCQGSTGPSSINPETGSPYGMSFPVITIGDMVNAQVKLIEHLGIERLLAVAGGSMGGMQALEWVTAHPERVRSAVILASTARLTAQGIAFNAVGRNAIISDPRWNNGDYYGKEIPARGLAIARMIGHITYLSDEAMRDKFGRRLQNRETYGYDFEDQFSVESYLEYQGDKFVERFDANTYIYLTKAMDYFDLSEKYGSLVQAFSRVMGKMLVVSFSSDWLYPPYQSKEIVFALMKAGKDVSYVNIDCPYGHDAFLIETERQTPLIASFLETVARETTGRRSS</sequence>
<dbReference type="PIRSF" id="PIRSF000443">
    <property type="entry name" value="Homoser_Ac_trans"/>
    <property type="match status" value="1"/>
</dbReference>
<feature type="active site" evidence="7 8">
    <location>
        <position position="328"/>
    </location>
</feature>
<dbReference type="GO" id="GO:0005737">
    <property type="term" value="C:cytoplasm"/>
    <property type="evidence" value="ECO:0007669"/>
    <property type="project" value="UniProtKB-SubCell"/>
</dbReference>
<dbReference type="eggNOG" id="COG2021">
    <property type="taxonomic scope" value="Bacteria"/>
</dbReference>
<comment type="caution">
    <text evidence="7">Lacks conserved residue(s) required for the propagation of feature annotation.</text>
</comment>
<evidence type="ECO:0000256" key="3">
    <source>
        <dbReference type="ARBA" id="ARBA00022605"/>
    </source>
</evidence>
<dbReference type="InterPro" id="IPR029058">
    <property type="entry name" value="AB_hydrolase_fold"/>
</dbReference>
<dbReference type="InterPro" id="IPR000073">
    <property type="entry name" value="AB_hydrolase_1"/>
</dbReference>
<dbReference type="FunFam" id="1.10.1740.110:FF:000001">
    <property type="entry name" value="Homoserine O-acetyltransferase"/>
    <property type="match status" value="1"/>
</dbReference>
<comment type="pathway">
    <text evidence="7">Amino-acid biosynthesis; L-methionine biosynthesis via de novo pathway; O-acetyl-L-homoserine from L-homoserine: step 1/1.</text>
</comment>
<dbReference type="Gene3D" id="3.40.50.1820">
    <property type="entry name" value="alpha/beta hydrolase"/>
    <property type="match status" value="1"/>
</dbReference>
<dbReference type="UniPathway" id="UPA00051">
    <property type="reaction ID" value="UER00074"/>
</dbReference>
<keyword evidence="4 7" id="KW-0808">Transferase</keyword>
<dbReference type="PANTHER" id="PTHR32268">
    <property type="entry name" value="HOMOSERINE O-ACETYLTRANSFERASE"/>
    <property type="match status" value="1"/>
</dbReference>
<dbReference type="PaxDb" id="665571-STHERM_c07830"/>
<dbReference type="HOGENOM" id="CLU_028760_1_2_12"/>
<comment type="subunit">
    <text evidence="1 7">Homodimer.</text>
</comment>
<gene>
    <name evidence="7" type="primary">metXA</name>
    <name evidence="10" type="ordered locus">STHERM_c07830</name>
</gene>
<proteinExistence type="inferred from homology"/>
<dbReference type="EC" id="2.3.1.31" evidence="7"/>
<reference evidence="10 11" key="2">
    <citation type="journal article" date="2010" name="J. Bacteriol.">
        <title>Genome sequence of the polysaccharide-degrading, thermophilic anaerobe Spirochaeta thermophila DSM 6192.</title>
        <authorList>
            <person name="Angelov A."/>
            <person name="Liebl S."/>
            <person name="Ballschmiter M."/>
            <person name="Bomeke M."/>
            <person name="Lehmann R."/>
            <person name="Liesegang H."/>
            <person name="Daniel R."/>
            <person name="Liebl W."/>
        </authorList>
    </citation>
    <scope>NUCLEOTIDE SEQUENCE [LARGE SCALE GENOMIC DNA]</scope>
    <source>
        <strain evidence="11">ATCC 49972 / DSM 6192 / RI 19.B1</strain>
    </source>
</reference>
<feature type="binding site" evidence="7">
    <location>
        <position position="233"/>
    </location>
    <ligand>
        <name>substrate</name>
    </ligand>
</feature>
<dbReference type="NCBIfam" id="NF001209">
    <property type="entry name" value="PRK00175.1"/>
    <property type="match status" value="1"/>
</dbReference>
<comment type="subcellular location">
    <subcellularLocation>
        <location evidence="7">Cytoplasm</location>
    </subcellularLocation>
</comment>
<dbReference type="InterPro" id="IPR008220">
    <property type="entry name" value="HAT_MetX-like"/>
</dbReference>
<comment type="function">
    <text evidence="7">Transfers an acetyl group from acetyl-CoA to L-homoserine, forming acetyl-L-homoserine.</text>
</comment>
<keyword evidence="6 7" id="KW-0012">Acyltransferase</keyword>
<evidence type="ECO:0000313" key="10">
    <source>
        <dbReference type="EMBL" id="ADN01734.1"/>
    </source>
</evidence>
<dbReference type="SUPFAM" id="SSF53474">
    <property type="entry name" value="alpha/beta-Hydrolases"/>
    <property type="match status" value="1"/>
</dbReference>
<keyword evidence="3 7" id="KW-0028">Amino-acid biosynthesis</keyword>
<dbReference type="NCBIfam" id="TIGR01392">
    <property type="entry name" value="homoserO_Ac_trn"/>
    <property type="match status" value="1"/>
</dbReference>
<accession>E0RRU7</accession>
<evidence type="ECO:0000313" key="11">
    <source>
        <dbReference type="Proteomes" id="UP000001296"/>
    </source>
</evidence>
<evidence type="ECO:0000256" key="6">
    <source>
        <dbReference type="ARBA" id="ARBA00023315"/>
    </source>
</evidence>
<comment type="catalytic activity">
    <reaction evidence="7">
        <text>L-homoserine + acetyl-CoA = O-acetyl-L-homoserine + CoA</text>
        <dbReference type="Rhea" id="RHEA:13701"/>
        <dbReference type="ChEBI" id="CHEBI:57287"/>
        <dbReference type="ChEBI" id="CHEBI:57288"/>
        <dbReference type="ChEBI" id="CHEBI:57476"/>
        <dbReference type="ChEBI" id="CHEBI:57716"/>
        <dbReference type="EC" id="2.3.1.31"/>
    </reaction>
</comment>
<dbReference type="PANTHER" id="PTHR32268:SF11">
    <property type="entry name" value="HOMOSERINE O-ACETYLTRANSFERASE"/>
    <property type="match status" value="1"/>
</dbReference>
<evidence type="ECO:0000256" key="4">
    <source>
        <dbReference type="ARBA" id="ARBA00022679"/>
    </source>
</evidence>
<feature type="active site" evidence="7 8">
    <location>
        <position position="361"/>
    </location>
</feature>
<evidence type="ECO:0000256" key="2">
    <source>
        <dbReference type="ARBA" id="ARBA00022490"/>
    </source>
</evidence>
<evidence type="ECO:0000256" key="8">
    <source>
        <dbReference type="PIRSR" id="PIRSR000443-1"/>
    </source>
</evidence>
<feature type="binding site" evidence="7">
    <location>
        <position position="362"/>
    </location>
    <ligand>
        <name>substrate</name>
    </ligand>
</feature>
<dbReference type="GO" id="GO:0009086">
    <property type="term" value="P:methionine biosynthetic process"/>
    <property type="evidence" value="ECO:0007669"/>
    <property type="project" value="UniProtKB-UniRule"/>
</dbReference>
<evidence type="ECO:0000259" key="9">
    <source>
        <dbReference type="Pfam" id="PF00561"/>
    </source>
</evidence>
<feature type="domain" description="AB hydrolase-1" evidence="9">
    <location>
        <begin position="58"/>
        <end position="365"/>
    </location>
</feature>
<dbReference type="KEGG" id="sta:STHERM_c07830"/>
<feature type="active site" description="Nucleophile" evidence="7 8">
    <location>
        <position position="164"/>
    </location>
</feature>
<keyword evidence="2 7" id="KW-0963">Cytoplasm</keyword>
<dbReference type="HAMAP" id="MF_00296">
    <property type="entry name" value="MetX_acyltransf"/>
    <property type="match status" value="1"/>
</dbReference>
<dbReference type="Proteomes" id="UP000001296">
    <property type="component" value="Chromosome"/>
</dbReference>
<dbReference type="Pfam" id="PF00561">
    <property type="entry name" value="Abhydrolase_1"/>
    <property type="match status" value="1"/>
</dbReference>
<dbReference type="RefSeq" id="WP_013313575.1">
    <property type="nucleotide sequence ID" value="NC_014484.1"/>
</dbReference>
<dbReference type="Gene3D" id="1.10.1740.110">
    <property type="match status" value="1"/>
</dbReference>
<keyword evidence="5 7" id="KW-0486">Methionine biosynthesis</keyword>
<evidence type="ECO:0000256" key="5">
    <source>
        <dbReference type="ARBA" id="ARBA00023167"/>
    </source>
</evidence>
<reference key="1">
    <citation type="submission" date="2009-08" db="EMBL/GenBank/DDBJ databases">
        <title>The genome sequence of Spirochaeta thermophila DSM6192.</title>
        <authorList>
            <person name="Angelov A."/>
            <person name="Mientus M."/>
            <person name="Wittenberg S."/>
            <person name="Lehmann R."/>
            <person name="Liesegang H."/>
            <person name="Daniel R."/>
            <person name="Liebl W."/>
        </authorList>
    </citation>
    <scope>NUCLEOTIDE SEQUENCE</scope>
    <source>
        <strain>DSM 6192</strain>
    </source>
</reference>
<organism evidence="10 11">
    <name type="scientific">Winmispira thermophila (strain ATCC 49972 / DSM 6192 / RI 19.B1)</name>
    <name type="common">Spirochaeta thermophila</name>
    <dbReference type="NCBI Taxonomy" id="665571"/>
    <lineage>
        <taxon>Bacteria</taxon>
        <taxon>Pseudomonadati</taxon>
        <taxon>Spirochaetota</taxon>
        <taxon>Spirochaetia</taxon>
        <taxon>Winmispirales</taxon>
        <taxon>Winmispiraceae</taxon>
        <taxon>Winmispira</taxon>
    </lineage>
</organism>
<evidence type="ECO:0000256" key="1">
    <source>
        <dbReference type="ARBA" id="ARBA00011738"/>
    </source>
</evidence>
<dbReference type="GO" id="GO:0009092">
    <property type="term" value="P:homoserine metabolic process"/>
    <property type="evidence" value="ECO:0007669"/>
    <property type="project" value="TreeGrafter"/>
</dbReference>
<name>E0RRU7_WINT6</name>
<evidence type="ECO:0000256" key="7">
    <source>
        <dbReference type="HAMAP-Rule" id="MF_00296"/>
    </source>
</evidence>
<dbReference type="AlphaFoldDB" id="E0RRU7"/>
<comment type="similarity">
    <text evidence="7">Belongs to the AB hydrolase superfamily. MetX family.</text>
</comment>
<dbReference type="EMBL" id="CP001698">
    <property type="protein sequence ID" value="ADN01734.1"/>
    <property type="molecule type" value="Genomic_DNA"/>
</dbReference>
<protein>
    <recommendedName>
        <fullName evidence="7">Homoserine O-acetyltransferase</fullName>
        <shortName evidence="7">HAT</shortName>
        <ecNumber evidence="7">2.3.1.31</ecNumber>
    </recommendedName>
    <alternativeName>
        <fullName evidence="7">Homoserine transacetylase</fullName>
        <shortName evidence="7">HTA</shortName>
    </alternativeName>
</protein>